<feature type="binding site" evidence="16">
    <location>
        <begin position="6"/>
        <end position="13"/>
    </location>
    <ligand>
        <name>ATP</name>
        <dbReference type="ChEBI" id="CHEBI:30616"/>
    </ligand>
</feature>
<feature type="binding site" evidence="16">
    <location>
        <position position="184"/>
    </location>
    <ligand>
        <name>substrate</name>
    </ligand>
</feature>
<dbReference type="EMBL" id="JAUOZS010000001">
    <property type="protein sequence ID" value="MDT8902761.1"/>
    <property type="molecule type" value="Genomic_DNA"/>
</dbReference>
<evidence type="ECO:0000256" key="2">
    <source>
        <dbReference type="ARBA" id="ARBA00001958"/>
    </source>
</evidence>
<evidence type="ECO:0000256" key="16">
    <source>
        <dbReference type="HAMAP-Rule" id="MF_01274"/>
    </source>
</evidence>
<keyword evidence="12 16" id="KW-0630">Potassium</keyword>
<dbReference type="Proteomes" id="UP001254848">
    <property type="component" value="Unassembled WGS sequence"/>
</dbReference>
<dbReference type="Gene3D" id="3.30.420.40">
    <property type="match status" value="2"/>
</dbReference>
<evidence type="ECO:0000256" key="13">
    <source>
        <dbReference type="ARBA" id="ARBA00022993"/>
    </source>
</evidence>
<comment type="subcellular location">
    <subcellularLocation>
        <location evidence="3 16">Cytoplasm</location>
    </subcellularLocation>
</comment>
<comment type="pathway">
    <text evidence="4 16">Cofactor biosynthesis; coenzyme A biosynthesis; CoA from (R)-pantothenate: step 1/5.</text>
</comment>
<accession>A0ABU3P158</accession>
<comment type="function">
    <text evidence="16">Catalyzes the phosphorylation of pantothenate (Pan), the first step in CoA biosynthesis.</text>
</comment>
<comment type="cofactor">
    <cofactor evidence="16">
        <name>NH4(+)</name>
        <dbReference type="ChEBI" id="CHEBI:28938"/>
    </cofactor>
    <cofactor evidence="16">
        <name>K(+)</name>
        <dbReference type="ChEBI" id="CHEBI:29103"/>
    </cofactor>
    <text evidence="16">A monovalent cation. Ammonium or potassium.</text>
</comment>
<keyword evidence="9 16" id="KW-0547">Nucleotide-binding</keyword>
<proteinExistence type="inferred from homology"/>
<comment type="caution">
    <text evidence="17">The sequence shown here is derived from an EMBL/GenBank/DDBJ whole genome shotgun (WGS) entry which is preliminary data.</text>
</comment>
<dbReference type="NCBIfam" id="TIGR00671">
    <property type="entry name" value="baf"/>
    <property type="match status" value="1"/>
</dbReference>
<reference evidence="17 18" key="1">
    <citation type="submission" date="2023-07" db="EMBL/GenBank/DDBJ databases">
        <title>The novel representative of Negativicutes class, Anaeroselena agilis gen. nov. sp. nov.</title>
        <authorList>
            <person name="Prokofeva M.I."/>
            <person name="Elcheninov A.G."/>
            <person name="Klyukina A."/>
            <person name="Kublanov I.V."/>
            <person name="Frolov E.N."/>
            <person name="Podosokorskaya O.A."/>
        </authorList>
    </citation>
    <scope>NUCLEOTIDE SEQUENCE [LARGE SCALE GENOMIC DNA]</scope>
    <source>
        <strain evidence="17 18">4137-cl</strain>
    </source>
</reference>
<dbReference type="NCBIfam" id="NF009855">
    <property type="entry name" value="PRK13321.1"/>
    <property type="match status" value="1"/>
</dbReference>
<evidence type="ECO:0000256" key="12">
    <source>
        <dbReference type="ARBA" id="ARBA00022958"/>
    </source>
</evidence>
<evidence type="ECO:0000256" key="10">
    <source>
        <dbReference type="ARBA" id="ARBA00022777"/>
    </source>
</evidence>
<dbReference type="NCBIfam" id="NF009848">
    <property type="entry name" value="PRK13318.1-6"/>
    <property type="match status" value="1"/>
</dbReference>
<keyword evidence="18" id="KW-1185">Reference proteome</keyword>
<feature type="active site" description="Proton acceptor" evidence="16">
    <location>
        <position position="109"/>
    </location>
</feature>
<keyword evidence="8 16" id="KW-0808">Transferase</keyword>
<feature type="binding site" evidence="16">
    <location>
        <position position="129"/>
    </location>
    <ligand>
        <name>K(+)</name>
        <dbReference type="ChEBI" id="CHEBI:29103"/>
    </ligand>
</feature>
<evidence type="ECO:0000256" key="6">
    <source>
        <dbReference type="ARBA" id="ARBA00012102"/>
    </source>
</evidence>
<dbReference type="PANTHER" id="PTHR34265:SF1">
    <property type="entry name" value="TYPE III PANTOTHENATE KINASE"/>
    <property type="match status" value="1"/>
</dbReference>
<evidence type="ECO:0000256" key="8">
    <source>
        <dbReference type="ARBA" id="ARBA00022679"/>
    </source>
</evidence>
<dbReference type="PANTHER" id="PTHR34265">
    <property type="entry name" value="TYPE III PANTOTHENATE KINASE"/>
    <property type="match status" value="1"/>
</dbReference>
<sequence length="258" mass="27965">MLLVFDVGNTNIVLGVYDGDELLYHWRISTDRLKTADEYGVLVKNLFDHRGISLSTIDAAIISSVVPPLMAPLTRMTQRYFGVDPLVVGPGIKTGMVIKYENPREVGADRIVNAIAAYEKYGGPVIIVDFGTATTFCAVDRGGDYLGGAIAPGIGISTEALFQRAAKLPRIELAKPRTVICRNTVASMQSGIIFGFVGQVDEIVRRMEVEMGEPVEVVATGGLANLIGQESAKIKHVDHFLTLEGLRIIFSRNSAANR</sequence>
<evidence type="ECO:0000313" key="17">
    <source>
        <dbReference type="EMBL" id="MDT8902761.1"/>
    </source>
</evidence>
<dbReference type="InterPro" id="IPR004619">
    <property type="entry name" value="Type_III_PanK"/>
</dbReference>
<feature type="binding site" evidence="16">
    <location>
        <position position="100"/>
    </location>
    <ligand>
        <name>substrate</name>
    </ligand>
</feature>
<evidence type="ECO:0000256" key="7">
    <source>
        <dbReference type="ARBA" id="ARBA00022490"/>
    </source>
</evidence>
<comment type="cofactor">
    <cofactor evidence="2">
        <name>K(+)</name>
        <dbReference type="ChEBI" id="CHEBI:29103"/>
    </cofactor>
</comment>
<evidence type="ECO:0000256" key="5">
    <source>
        <dbReference type="ARBA" id="ARBA00011738"/>
    </source>
</evidence>
<dbReference type="NCBIfam" id="NF009847">
    <property type="entry name" value="PRK13318.1-5"/>
    <property type="match status" value="1"/>
</dbReference>
<comment type="similarity">
    <text evidence="14 16">Belongs to the type III pantothenate kinase family.</text>
</comment>
<keyword evidence="7 16" id="KW-0963">Cytoplasm</keyword>
<feature type="binding site" evidence="16">
    <location>
        <position position="132"/>
    </location>
    <ligand>
        <name>ATP</name>
        <dbReference type="ChEBI" id="CHEBI:30616"/>
    </ligand>
</feature>
<dbReference type="EC" id="2.7.1.33" evidence="6 16"/>
<keyword evidence="13 16" id="KW-0173">Coenzyme A biosynthesis</keyword>
<dbReference type="HAMAP" id="MF_01274">
    <property type="entry name" value="Pantothen_kinase_3"/>
    <property type="match status" value="1"/>
</dbReference>
<dbReference type="GO" id="GO:0004594">
    <property type="term" value="F:pantothenate kinase activity"/>
    <property type="evidence" value="ECO:0007669"/>
    <property type="project" value="UniProtKB-EC"/>
</dbReference>
<evidence type="ECO:0000256" key="9">
    <source>
        <dbReference type="ARBA" id="ARBA00022741"/>
    </source>
</evidence>
<evidence type="ECO:0000256" key="1">
    <source>
        <dbReference type="ARBA" id="ARBA00001206"/>
    </source>
</evidence>
<dbReference type="RefSeq" id="WP_413781234.1">
    <property type="nucleotide sequence ID" value="NZ_JAUOZS010000001.1"/>
</dbReference>
<comment type="subunit">
    <text evidence="5 16">Homodimer.</text>
</comment>
<feature type="binding site" evidence="16">
    <location>
        <begin position="107"/>
        <end position="110"/>
    </location>
    <ligand>
        <name>substrate</name>
    </ligand>
</feature>
<comment type="catalytic activity">
    <reaction evidence="1 16">
        <text>(R)-pantothenate + ATP = (R)-4'-phosphopantothenate + ADP + H(+)</text>
        <dbReference type="Rhea" id="RHEA:16373"/>
        <dbReference type="ChEBI" id="CHEBI:10986"/>
        <dbReference type="ChEBI" id="CHEBI:15378"/>
        <dbReference type="ChEBI" id="CHEBI:29032"/>
        <dbReference type="ChEBI" id="CHEBI:30616"/>
        <dbReference type="ChEBI" id="CHEBI:456216"/>
        <dbReference type="EC" id="2.7.1.33"/>
    </reaction>
</comment>
<dbReference type="InterPro" id="IPR043129">
    <property type="entry name" value="ATPase_NBD"/>
</dbReference>
<evidence type="ECO:0000256" key="4">
    <source>
        <dbReference type="ARBA" id="ARBA00005225"/>
    </source>
</evidence>
<gene>
    <name evidence="16" type="primary">coaX</name>
    <name evidence="17" type="ORF">Q4T40_16090</name>
</gene>
<organism evidence="17 18">
    <name type="scientific">Anaeroselena agilis</name>
    <dbReference type="NCBI Taxonomy" id="3063788"/>
    <lineage>
        <taxon>Bacteria</taxon>
        <taxon>Bacillati</taxon>
        <taxon>Bacillota</taxon>
        <taxon>Negativicutes</taxon>
        <taxon>Acetonemataceae</taxon>
        <taxon>Anaeroselena</taxon>
    </lineage>
</organism>
<name>A0ABU3P158_9FIRM</name>
<keyword evidence="11 16" id="KW-0067">ATP-binding</keyword>
<dbReference type="Pfam" id="PF03309">
    <property type="entry name" value="Pan_kinase"/>
    <property type="match status" value="1"/>
</dbReference>
<evidence type="ECO:0000313" key="18">
    <source>
        <dbReference type="Proteomes" id="UP001254848"/>
    </source>
</evidence>
<dbReference type="SUPFAM" id="SSF53067">
    <property type="entry name" value="Actin-like ATPase domain"/>
    <property type="match status" value="2"/>
</dbReference>
<keyword evidence="16" id="KW-0479">Metal-binding</keyword>
<evidence type="ECO:0000256" key="3">
    <source>
        <dbReference type="ARBA" id="ARBA00004496"/>
    </source>
</evidence>
<evidence type="ECO:0000256" key="15">
    <source>
        <dbReference type="ARBA" id="ARBA00040883"/>
    </source>
</evidence>
<keyword evidence="10 16" id="KW-0418">Kinase</keyword>
<evidence type="ECO:0000256" key="14">
    <source>
        <dbReference type="ARBA" id="ARBA00038036"/>
    </source>
</evidence>
<protein>
    <recommendedName>
        <fullName evidence="15 16">Type III pantothenate kinase</fullName>
        <ecNumber evidence="6 16">2.7.1.33</ecNumber>
    </recommendedName>
    <alternativeName>
        <fullName evidence="16">PanK-III</fullName>
    </alternativeName>
    <alternativeName>
        <fullName evidence="16">Pantothenic acid kinase</fullName>
    </alternativeName>
</protein>
<dbReference type="CDD" id="cd24015">
    <property type="entry name" value="ASKHA_NBD_PanK-III"/>
    <property type="match status" value="1"/>
</dbReference>
<evidence type="ECO:0000256" key="11">
    <source>
        <dbReference type="ARBA" id="ARBA00022840"/>
    </source>
</evidence>